<organism evidence="8 9">
    <name type="scientific">Cotesia congregata</name>
    <name type="common">Parasitoid wasp</name>
    <name type="synonym">Apanteles congregatus</name>
    <dbReference type="NCBI Taxonomy" id="51543"/>
    <lineage>
        <taxon>Eukaryota</taxon>
        <taxon>Metazoa</taxon>
        <taxon>Ecdysozoa</taxon>
        <taxon>Arthropoda</taxon>
        <taxon>Hexapoda</taxon>
        <taxon>Insecta</taxon>
        <taxon>Pterygota</taxon>
        <taxon>Neoptera</taxon>
        <taxon>Endopterygota</taxon>
        <taxon>Hymenoptera</taxon>
        <taxon>Apocrita</taxon>
        <taxon>Ichneumonoidea</taxon>
        <taxon>Braconidae</taxon>
        <taxon>Microgastrinae</taxon>
        <taxon>Cotesia</taxon>
    </lineage>
</organism>
<dbReference type="InterPro" id="IPR019819">
    <property type="entry name" value="Carboxylesterase_B_CS"/>
</dbReference>
<dbReference type="InterPro" id="IPR019826">
    <property type="entry name" value="Carboxylesterase_B_AS"/>
</dbReference>
<evidence type="ECO:0000313" key="9">
    <source>
        <dbReference type="Proteomes" id="UP000786811"/>
    </source>
</evidence>
<dbReference type="EC" id="3.1.1.-" evidence="6"/>
<evidence type="ECO:0000256" key="6">
    <source>
        <dbReference type="RuleBase" id="RU361235"/>
    </source>
</evidence>
<keyword evidence="3 6" id="KW-0378">Hydrolase</keyword>
<evidence type="ECO:0000256" key="3">
    <source>
        <dbReference type="ARBA" id="ARBA00022801"/>
    </source>
</evidence>
<sequence length="557" mass="62617">MLELIFVLCFLGNCFGEDAHLIVETSLGKIRGHYKKTFLGNFYRAFEGVPYAEPPLGALRFRDPEPIRPWSGTLFAGRIEGNCMAYLHEKMAVNGDRVEGTEDCLYLNIYTPENKTMSRMLPVLFYMHGGSFQFGTGNRAESRYIMNRDVVFVSVNYRLGPFGFLSTEDEVVPGNMGLKDQSLAIKWVKNHIEAFGGDPNRITLVGLSAGGASVQYHYLSPMSRGLFHAGISISGTALDCWAQTENSLEKSKKLASILGCPTTNTSSMVECLRTRPGKGISQAVGEFQPWLFNPLTAFGPVIERKSPKAFINRPPVEIIINGDVADLPWMTTLVSEEGLYPGAEFAGDEELMKELDSNWNRIIPYLLEFNFTVPVSEHQEVAQKIREYYLGSRKVDKKSIMSVIHMVGDRLFAVDAEKAARMMAEANKSPVWFSLYSFRKPDSLSDLFIPSKPNLGVSHADDLRLVLNDPRRPEITDGKSLAMQKVLLDIWISFATDGIPKANTRWTTVDPTSKLLNYLHIYGLTDIQMEMQSDFGQKLFWETINFNENLISQFKVL</sequence>
<feature type="signal peptide" evidence="6">
    <location>
        <begin position="1"/>
        <end position="16"/>
    </location>
</feature>
<proteinExistence type="inferred from homology"/>
<dbReference type="PROSITE" id="PS00122">
    <property type="entry name" value="CARBOXYLESTERASE_B_1"/>
    <property type="match status" value="1"/>
</dbReference>
<dbReference type="SUPFAM" id="SSF53474">
    <property type="entry name" value="alpha/beta-Hydrolases"/>
    <property type="match status" value="1"/>
</dbReference>
<evidence type="ECO:0000259" key="7">
    <source>
        <dbReference type="Pfam" id="PF00135"/>
    </source>
</evidence>
<dbReference type="PANTHER" id="PTHR43142">
    <property type="entry name" value="CARBOXYLIC ESTER HYDROLASE"/>
    <property type="match status" value="1"/>
</dbReference>
<feature type="chain" id="PRO_5035340565" description="Carboxylic ester hydrolase" evidence="6">
    <location>
        <begin position="17"/>
        <end position="557"/>
    </location>
</feature>
<dbReference type="PROSITE" id="PS00941">
    <property type="entry name" value="CARBOXYLESTERASE_B_2"/>
    <property type="match status" value="1"/>
</dbReference>
<feature type="domain" description="Carboxylesterase type B" evidence="7">
    <location>
        <begin position="21"/>
        <end position="521"/>
    </location>
</feature>
<keyword evidence="6" id="KW-0732">Signal</keyword>
<dbReference type="GO" id="GO:0052689">
    <property type="term" value="F:carboxylic ester hydrolase activity"/>
    <property type="evidence" value="ECO:0007669"/>
    <property type="project" value="UniProtKB-KW"/>
</dbReference>
<accession>A0A8J2HDU8</accession>
<evidence type="ECO:0000256" key="1">
    <source>
        <dbReference type="ARBA" id="ARBA00005964"/>
    </source>
</evidence>
<dbReference type="InterPro" id="IPR029058">
    <property type="entry name" value="AB_hydrolase_fold"/>
</dbReference>
<evidence type="ECO:0000256" key="5">
    <source>
        <dbReference type="ARBA" id="ARBA00023180"/>
    </source>
</evidence>
<dbReference type="Proteomes" id="UP000786811">
    <property type="component" value="Unassembled WGS sequence"/>
</dbReference>
<reference evidence="8" key="1">
    <citation type="submission" date="2021-04" db="EMBL/GenBank/DDBJ databases">
        <authorList>
            <person name="Chebbi M.A.C M."/>
        </authorList>
    </citation>
    <scope>NUCLEOTIDE SEQUENCE</scope>
</reference>
<name>A0A8J2HDU8_COTCN</name>
<dbReference type="AlphaFoldDB" id="A0A8J2HDU8"/>
<dbReference type="PANTHER" id="PTHR43142:SF1">
    <property type="entry name" value="CARBOXYLIC ESTER HYDROLASE"/>
    <property type="match status" value="1"/>
</dbReference>
<keyword evidence="5" id="KW-0325">Glycoprotein</keyword>
<dbReference type="Pfam" id="PF00135">
    <property type="entry name" value="COesterase"/>
    <property type="match status" value="1"/>
</dbReference>
<dbReference type="InterPro" id="IPR002018">
    <property type="entry name" value="CarbesteraseB"/>
</dbReference>
<gene>
    <name evidence="8" type="ORF">HICCMSTLAB_LOCUS5798</name>
</gene>
<evidence type="ECO:0000313" key="8">
    <source>
        <dbReference type="EMBL" id="CAG5090922.1"/>
    </source>
</evidence>
<evidence type="ECO:0000256" key="2">
    <source>
        <dbReference type="ARBA" id="ARBA00022487"/>
    </source>
</evidence>
<dbReference type="OrthoDB" id="6846267at2759"/>
<protein>
    <recommendedName>
        <fullName evidence="6">Carboxylic ester hydrolase</fullName>
        <ecNumber evidence="6">3.1.1.-</ecNumber>
    </recommendedName>
</protein>
<comment type="similarity">
    <text evidence="1 6">Belongs to the type-B carboxylesterase/lipase family.</text>
</comment>
<evidence type="ECO:0000256" key="4">
    <source>
        <dbReference type="ARBA" id="ARBA00023157"/>
    </source>
</evidence>
<dbReference type="Gene3D" id="3.40.50.1820">
    <property type="entry name" value="alpha/beta hydrolase"/>
    <property type="match status" value="1"/>
</dbReference>
<keyword evidence="9" id="KW-1185">Reference proteome</keyword>
<comment type="caution">
    <text evidence="8">The sequence shown here is derived from an EMBL/GenBank/DDBJ whole genome shotgun (WGS) entry which is preliminary data.</text>
</comment>
<dbReference type="EMBL" id="CAJNRD030001119">
    <property type="protein sequence ID" value="CAG5090922.1"/>
    <property type="molecule type" value="Genomic_DNA"/>
</dbReference>
<keyword evidence="4" id="KW-1015">Disulfide bond</keyword>
<keyword evidence="2" id="KW-0719">Serine esterase</keyword>